<evidence type="ECO:0000313" key="3">
    <source>
        <dbReference type="Proteomes" id="UP001241169"/>
    </source>
</evidence>
<evidence type="ECO:0008006" key="4">
    <source>
        <dbReference type="Google" id="ProtNLM"/>
    </source>
</evidence>
<organism evidence="2 3">
    <name type="scientific">Colletotrichum paranaense</name>
    <dbReference type="NCBI Taxonomy" id="1914294"/>
    <lineage>
        <taxon>Eukaryota</taxon>
        <taxon>Fungi</taxon>
        <taxon>Dikarya</taxon>
        <taxon>Ascomycota</taxon>
        <taxon>Pezizomycotina</taxon>
        <taxon>Sordariomycetes</taxon>
        <taxon>Hypocreomycetidae</taxon>
        <taxon>Glomerellales</taxon>
        <taxon>Glomerellaceae</taxon>
        <taxon>Colletotrichum</taxon>
        <taxon>Colletotrichum acutatum species complex</taxon>
    </lineage>
</organism>
<reference evidence="2 3" key="1">
    <citation type="submission" date="2016-10" db="EMBL/GenBank/DDBJ databases">
        <title>The genome sequence of Colletotrichum fioriniae PJ7.</title>
        <authorList>
            <person name="Baroncelli R."/>
        </authorList>
    </citation>
    <scope>NUCLEOTIDE SEQUENCE [LARGE SCALE GENOMIC DNA]</scope>
    <source>
        <strain evidence="2 3">IMI 384185</strain>
    </source>
</reference>
<dbReference type="Proteomes" id="UP001241169">
    <property type="component" value="Unassembled WGS sequence"/>
</dbReference>
<keyword evidence="3" id="KW-1185">Reference proteome</keyword>
<evidence type="ECO:0000256" key="1">
    <source>
        <dbReference type="SAM" id="SignalP"/>
    </source>
</evidence>
<gene>
    <name evidence="2" type="ORF">CPAR01_09914</name>
</gene>
<name>A0ABQ9SCR9_9PEZI</name>
<proteinExistence type="predicted"/>
<dbReference type="RefSeq" id="XP_060346359.1">
    <property type="nucleotide sequence ID" value="XM_060494177.1"/>
</dbReference>
<dbReference type="GeneID" id="85378076"/>
<evidence type="ECO:0000313" key="2">
    <source>
        <dbReference type="EMBL" id="KAK1533206.1"/>
    </source>
</evidence>
<feature type="signal peptide" evidence="1">
    <location>
        <begin position="1"/>
        <end position="17"/>
    </location>
</feature>
<dbReference type="EMBL" id="MOPA01000008">
    <property type="protein sequence ID" value="KAK1533206.1"/>
    <property type="molecule type" value="Genomic_DNA"/>
</dbReference>
<keyword evidence="1" id="KW-0732">Signal</keyword>
<sequence>MRFAAATIALLLAVASATFVPNVNEANLDREPESRTIVNLGFLQAHKTRNINIANVVIARASDNVENSLERRTPNFIFAGFEDVSTGVERSP</sequence>
<accession>A0ABQ9SCR9</accession>
<feature type="chain" id="PRO_5046503998" description="RxLR effector protein" evidence="1">
    <location>
        <begin position="18"/>
        <end position="92"/>
    </location>
</feature>
<protein>
    <recommendedName>
        <fullName evidence="4">RxLR effector protein</fullName>
    </recommendedName>
</protein>
<comment type="caution">
    <text evidence="2">The sequence shown here is derived from an EMBL/GenBank/DDBJ whole genome shotgun (WGS) entry which is preliminary data.</text>
</comment>